<accession>A0AAV2P4N4</accession>
<protein>
    <submittedName>
        <fullName evidence="3">Uncharacterized protein</fullName>
    </submittedName>
</protein>
<dbReference type="EMBL" id="OZ034830">
    <property type="protein sequence ID" value="CAL1686898.1"/>
    <property type="molecule type" value="Genomic_DNA"/>
</dbReference>
<evidence type="ECO:0000313" key="4">
    <source>
        <dbReference type="Proteomes" id="UP001497644"/>
    </source>
</evidence>
<keyword evidence="1" id="KW-0472">Membrane</keyword>
<keyword evidence="1" id="KW-1133">Transmembrane helix</keyword>
<gene>
    <name evidence="3" type="ORF">LPLAT_LOCUS12199</name>
</gene>
<keyword evidence="4" id="KW-1185">Reference proteome</keyword>
<dbReference type="Proteomes" id="UP001497644">
    <property type="component" value="Chromosome 7"/>
</dbReference>
<evidence type="ECO:0000256" key="1">
    <source>
        <dbReference type="SAM" id="Phobius"/>
    </source>
</evidence>
<dbReference type="InterPro" id="IPR012464">
    <property type="entry name" value="DUF1676"/>
</dbReference>
<keyword evidence="2" id="KW-0732">Signal</keyword>
<reference evidence="3" key="1">
    <citation type="submission" date="2024-04" db="EMBL/GenBank/DDBJ databases">
        <authorList>
            <consortium name="Molecular Ecology Group"/>
        </authorList>
    </citation>
    <scope>NUCLEOTIDE SEQUENCE</scope>
</reference>
<feature type="chain" id="PRO_5043573201" evidence="2">
    <location>
        <begin position="19"/>
        <end position="183"/>
    </location>
</feature>
<dbReference type="AlphaFoldDB" id="A0AAV2P4N4"/>
<feature type="transmembrane region" description="Helical" evidence="1">
    <location>
        <begin position="105"/>
        <end position="130"/>
    </location>
</feature>
<name>A0AAV2P4N4_9HYME</name>
<feature type="signal peptide" evidence="2">
    <location>
        <begin position="1"/>
        <end position="18"/>
    </location>
</feature>
<evidence type="ECO:0000313" key="3">
    <source>
        <dbReference type="EMBL" id="CAL1686898.1"/>
    </source>
</evidence>
<organism evidence="3 4">
    <name type="scientific">Lasius platythorax</name>
    <dbReference type="NCBI Taxonomy" id="488582"/>
    <lineage>
        <taxon>Eukaryota</taxon>
        <taxon>Metazoa</taxon>
        <taxon>Ecdysozoa</taxon>
        <taxon>Arthropoda</taxon>
        <taxon>Hexapoda</taxon>
        <taxon>Insecta</taxon>
        <taxon>Pterygota</taxon>
        <taxon>Neoptera</taxon>
        <taxon>Endopterygota</taxon>
        <taxon>Hymenoptera</taxon>
        <taxon>Apocrita</taxon>
        <taxon>Aculeata</taxon>
        <taxon>Formicoidea</taxon>
        <taxon>Formicidae</taxon>
        <taxon>Formicinae</taxon>
        <taxon>Lasius</taxon>
        <taxon>Lasius</taxon>
    </lineage>
</organism>
<dbReference type="Pfam" id="PF07898">
    <property type="entry name" value="DUF1676"/>
    <property type="match status" value="1"/>
</dbReference>
<sequence length="183" mass="20580">MKAIGRILTCVLLAAVFGKNVIATSAANIKFSTGQNNKIVRFNTTRSELVPEPSPLNPEDSRGILDIVFKNEDDQGIARYEEARTFGKIRRLQFMLMPLIYKMGVMMTMLMVLTAISVKGLFVGIILLVLKLATFLAKFYTGWHAASQPIHLHIHNSSPYVQSVHPQMYHNWVPMSGPGDHYY</sequence>
<keyword evidence="1" id="KW-0812">Transmembrane</keyword>
<evidence type="ECO:0000256" key="2">
    <source>
        <dbReference type="SAM" id="SignalP"/>
    </source>
</evidence>
<proteinExistence type="predicted"/>